<name>A0A2Z7CHS0_9LAMI</name>
<accession>A0A2Z7CHS0</accession>
<proteinExistence type="predicted"/>
<reference evidence="1 2" key="1">
    <citation type="journal article" date="2015" name="Proc. Natl. Acad. Sci. U.S.A.">
        <title>The resurrection genome of Boea hygrometrica: A blueprint for survival of dehydration.</title>
        <authorList>
            <person name="Xiao L."/>
            <person name="Yang G."/>
            <person name="Zhang L."/>
            <person name="Yang X."/>
            <person name="Zhao S."/>
            <person name="Ji Z."/>
            <person name="Zhou Q."/>
            <person name="Hu M."/>
            <person name="Wang Y."/>
            <person name="Chen M."/>
            <person name="Xu Y."/>
            <person name="Jin H."/>
            <person name="Xiao X."/>
            <person name="Hu G."/>
            <person name="Bao F."/>
            <person name="Hu Y."/>
            <person name="Wan P."/>
            <person name="Li L."/>
            <person name="Deng X."/>
            <person name="Kuang T."/>
            <person name="Xiang C."/>
            <person name="Zhu J.K."/>
            <person name="Oliver M.J."/>
            <person name="He Y."/>
        </authorList>
    </citation>
    <scope>NUCLEOTIDE SEQUENCE [LARGE SCALE GENOMIC DNA]</scope>
    <source>
        <strain evidence="2">cv. XS01</strain>
    </source>
</reference>
<protein>
    <submittedName>
        <fullName evidence="1">Uncharacterized protein</fullName>
    </submittedName>
</protein>
<keyword evidence="2" id="KW-1185">Reference proteome</keyword>
<evidence type="ECO:0000313" key="1">
    <source>
        <dbReference type="EMBL" id="KZV44306.1"/>
    </source>
</evidence>
<sequence length="201" mass="22843">MVVVVVDLQATGEIDRLGLFVVRRLIVSRWRPRPCACTRFVSVHSNEDVAVLEGLLWLFLLDIYKRRIKRSALKLLSREMVGVSSHTGKCRTSMCMYEIQERVPPIRSAFAALCKSCKNDARDISCLHKLSDASSCVCSILLVAYMIRDSYDHWGHYVKANDPGPSLQDVAVLEVLLWLLLLVIYKQRIKLIALAFSWFSG</sequence>
<organism evidence="1 2">
    <name type="scientific">Dorcoceras hygrometricum</name>
    <dbReference type="NCBI Taxonomy" id="472368"/>
    <lineage>
        <taxon>Eukaryota</taxon>
        <taxon>Viridiplantae</taxon>
        <taxon>Streptophyta</taxon>
        <taxon>Embryophyta</taxon>
        <taxon>Tracheophyta</taxon>
        <taxon>Spermatophyta</taxon>
        <taxon>Magnoliopsida</taxon>
        <taxon>eudicotyledons</taxon>
        <taxon>Gunneridae</taxon>
        <taxon>Pentapetalae</taxon>
        <taxon>asterids</taxon>
        <taxon>lamiids</taxon>
        <taxon>Lamiales</taxon>
        <taxon>Gesneriaceae</taxon>
        <taxon>Didymocarpoideae</taxon>
        <taxon>Trichosporeae</taxon>
        <taxon>Loxocarpinae</taxon>
        <taxon>Dorcoceras</taxon>
    </lineage>
</organism>
<dbReference type="Proteomes" id="UP000250235">
    <property type="component" value="Unassembled WGS sequence"/>
</dbReference>
<gene>
    <name evidence="1" type="ORF">F511_42427</name>
</gene>
<evidence type="ECO:0000313" key="2">
    <source>
        <dbReference type="Proteomes" id="UP000250235"/>
    </source>
</evidence>
<dbReference type="EMBL" id="KQ997075">
    <property type="protein sequence ID" value="KZV44306.1"/>
    <property type="molecule type" value="Genomic_DNA"/>
</dbReference>
<dbReference type="AlphaFoldDB" id="A0A2Z7CHS0"/>